<sequence length="203" mass="22263">MKHLKYILASLTTIISMLAEAQGNITGRVIDEQSQPIPFVNVVLLNRADSAFIMGTVPKDDGTFTIETDRYDRLLKVSSLGYQPEYIQARRGNVGDIQLLPDSQTLGEVVVKGHVPSYRMTTEGIQTNVENTVLSKLGTGEDVLAHVPGITKKDDAFEVFGKGAPLIYINGRLMCDASELDQLKSENIKSVARHYNLALGQSL</sequence>
<evidence type="ECO:0000313" key="2">
    <source>
        <dbReference type="EMBL" id="OYP53083.1"/>
    </source>
</evidence>
<proteinExistence type="predicted"/>
<dbReference type="Pfam" id="PF13715">
    <property type="entry name" value="CarbopepD_reg_2"/>
    <property type="match status" value="1"/>
</dbReference>
<organism evidence="2 3">
    <name type="scientific">Segatella bryantii</name>
    <name type="common">Prevotella bryantii</name>
    <dbReference type="NCBI Taxonomy" id="77095"/>
    <lineage>
        <taxon>Bacteria</taxon>
        <taxon>Pseudomonadati</taxon>
        <taxon>Bacteroidota</taxon>
        <taxon>Bacteroidia</taxon>
        <taxon>Bacteroidales</taxon>
        <taxon>Prevotellaceae</taxon>
        <taxon>Segatella</taxon>
    </lineage>
</organism>
<keyword evidence="3" id="KW-1185">Reference proteome</keyword>
<name>A0ABX4EE30_SEGBR</name>
<evidence type="ECO:0000313" key="3">
    <source>
        <dbReference type="Proteomes" id="UP000216189"/>
    </source>
</evidence>
<keyword evidence="1" id="KW-0732">Signal</keyword>
<dbReference type="InterPro" id="IPR008969">
    <property type="entry name" value="CarboxyPept-like_regulatory"/>
</dbReference>
<dbReference type="EMBL" id="NPJF01000073">
    <property type="protein sequence ID" value="OYP53083.1"/>
    <property type="molecule type" value="Genomic_DNA"/>
</dbReference>
<feature type="signal peptide" evidence="1">
    <location>
        <begin position="1"/>
        <end position="21"/>
    </location>
</feature>
<feature type="chain" id="PRO_5046011739" description="TonB-dependent receptor" evidence="1">
    <location>
        <begin position="22"/>
        <end position="203"/>
    </location>
</feature>
<comment type="caution">
    <text evidence="2">The sequence shown here is derived from an EMBL/GenBank/DDBJ whole genome shotgun (WGS) entry which is preliminary data.</text>
</comment>
<gene>
    <name evidence="2" type="ORF">CIK91_13880</name>
</gene>
<evidence type="ECO:0000256" key="1">
    <source>
        <dbReference type="SAM" id="SignalP"/>
    </source>
</evidence>
<reference evidence="2 3" key="1">
    <citation type="submission" date="2017-08" db="EMBL/GenBank/DDBJ databases">
        <title>Comparative genomics of non-oral Prevotella species.</title>
        <authorList>
            <person name="Accetto T."/>
            <person name="Nograsek B."/>
            <person name="Avgustin G."/>
        </authorList>
    </citation>
    <scope>NUCLEOTIDE SEQUENCE [LARGE SCALE GENOMIC DNA]</scope>
    <source>
        <strain evidence="2 3">TC1-1</strain>
    </source>
</reference>
<dbReference type="Proteomes" id="UP000216189">
    <property type="component" value="Unassembled WGS sequence"/>
</dbReference>
<evidence type="ECO:0008006" key="4">
    <source>
        <dbReference type="Google" id="ProtNLM"/>
    </source>
</evidence>
<dbReference type="RefSeq" id="WP_094449157.1">
    <property type="nucleotide sequence ID" value="NZ_CP091802.1"/>
</dbReference>
<dbReference type="SUPFAM" id="SSF49464">
    <property type="entry name" value="Carboxypeptidase regulatory domain-like"/>
    <property type="match status" value="1"/>
</dbReference>
<accession>A0ABX4EE30</accession>
<protein>
    <recommendedName>
        <fullName evidence="4">TonB-dependent receptor</fullName>
    </recommendedName>
</protein>